<dbReference type="EMBL" id="RWKW01000097">
    <property type="protein sequence ID" value="RST84334.1"/>
    <property type="molecule type" value="Genomic_DNA"/>
</dbReference>
<dbReference type="PANTHER" id="PTHR47129">
    <property type="entry name" value="QUINONE OXIDOREDUCTASE 2"/>
    <property type="match status" value="1"/>
</dbReference>
<organism evidence="2 3">
    <name type="scientific">Aquibium carbonis</name>
    <dbReference type="NCBI Taxonomy" id="2495581"/>
    <lineage>
        <taxon>Bacteria</taxon>
        <taxon>Pseudomonadati</taxon>
        <taxon>Pseudomonadota</taxon>
        <taxon>Alphaproteobacteria</taxon>
        <taxon>Hyphomicrobiales</taxon>
        <taxon>Phyllobacteriaceae</taxon>
        <taxon>Aquibium</taxon>
    </lineage>
</organism>
<dbReference type="Pfam" id="PF05368">
    <property type="entry name" value="NmrA"/>
    <property type="match status" value="1"/>
</dbReference>
<dbReference type="CDD" id="cd05269">
    <property type="entry name" value="TMR_SDR_a"/>
    <property type="match status" value="1"/>
</dbReference>
<dbReference type="Gene3D" id="3.90.25.10">
    <property type="entry name" value="UDP-galactose 4-epimerase, domain 1"/>
    <property type="match status" value="1"/>
</dbReference>
<dbReference type="InterPro" id="IPR052718">
    <property type="entry name" value="NmrA-type_oxidoreductase"/>
</dbReference>
<dbReference type="OrthoDB" id="7771794at2"/>
<accession>A0A3R9YPY0</accession>
<evidence type="ECO:0000313" key="2">
    <source>
        <dbReference type="EMBL" id="RST84334.1"/>
    </source>
</evidence>
<feature type="domain" description="NmrA-like" evidence="1">
    <location>
        <begin position="2"/>
        <end position="245"/>
    </location>
</feature>
<dbReference type="Proteomes" id="UP000278398">
    <property type="component" value="Unassembled WGS sequence"/>
</dbReference>
<keyword evidence="3" id="KW-1185">Reference proteome</keyword>
<comment type="caution">
    <text evidence="2">The sequence shown here is derived from an EMBL/GenBank/DDBJ whole genome shotgun (WGS) entry which is preliminary data.</text>
</comment>
<name>A0A3R9YPY0_9HYPH</name>
<protein>
    <submittedName>
        <fullName evidence="2">SDR family oxidoreductase</fullName>
    </submittedName>
</protein>
<dbReference type="SUPFAM" id="SSF51735">
    <property type="entry name" value="NAD(P)-binding Rossmann-fold domains"/>
    <property type="match status" value="1"/>
</dbReference>
<dbReference type="Gene3D" id="3.40.50.720">
    <property type="entry name" value="NAD(P)-binding Rossmann-like Domain"/>
    <property type="match status" value="1"/>
</dbReference>
<dbReference type="PANTHER" id="PTHR47129:SF1">
    <property type="entry name" value="NMRA-LIKE DOMAIN-CONTAINING PROTEIN"/>
    <property type="match status" value="1"/>
</dbReference>
<dbReference type="InterPro" id="IPR036291">
    <property type="entry name" value="NAD(P)-bd_dom_sf"/>
</dbReference>
<evidence type="ECO:0000313" key="3">
    <source>
        <dbReference type="Proteomes" id="UP000278398"/>
    </source>
</evidence>
<reference evidence="2 3" key="1">
    <citation type="submission" date="2018-12" db="EMBL/GenBank/DDBJ databases">
        <title>Mesorhizobium carbonis sp. nov., isolated from coal mine water.</title>
        <authorList>
            <person name="Xin W."/>
            <person name="Xu Z."/>
            <person name="Xiang F."/>
            <person name="Zhang J."/>
            <person name="Xi L."/>
            <person name="Liu J."/>
        </authorList>
    </citation>
    <scope>NUCLEOTIDE SEQUENCE [LARGE SCALE GENOMIC DNA]</scope>
    <source>
        <strain evidence="2 3">B2.3</strain>
    </source>
</reference>
<dbReference type="RefSeq" id="WP_126701989.1">
    <property type="nucleotide sequence ID" value="NZ_RWKW01000097.1"/>
</dbReference>
<sequence>MSDTILVTGASGSLGGAVIRHLIDSEGVAPGRIIAVTRDASKLGALAEKGVTVRAGDFDDDASLAAAFAGAKTVLIVSTDAVGQPGTRLRQHRAAVSAALEAGASRIGYTSMFSPGPGNPVLFAPDHHGTEEAIRASGIPYSIFRNGWYMENLSMSLPATVASGQWFTSAGQGRTSHVQRDDLARAIAAGLAKPPADSATYTLSGPEAFTNAEIAAMAAEVLGKPIAVVDLTDEQLAEGMAAAGVPAPVVPLLVSFDAATRSGVLGTVTGDVESLTGRKPIALRAWMEANKAAIGG</sequence>
<dbReference type="AlphaFoldDB" id="A0A3R9YPY0"/>
<gene>
    <name evidence="2" type="ORF">EJC49_21555</name>
</gene>
<proteinExistence type="predicted"/>
<evidence type="ECO:0000259" key="1">
    <source>
        <dbReference type="Pfam" id="PF05368"/>
    </source>
</evidence>
<dbReference type="InterPro" id="IPR008030">
    <property type="entry name" value="NmrA-like"/>
</dbReference>